<evidence type="ECO:0000313" key="1">
    <source>
        <dbReference type="EMBL" id="MFC6355230.1"/>
    </source>
</evidence>
<dbReference type="RefSeq" id="WP_386727752.1">
    <property type="nucleotide sequence ID" value="NZ_JBHSTP010000001.1"/>
</dbReference>
<protein>
    <submittedName>
        <fullName evidence="1">DUF2004 domain-containing protein</fullName>
    </submittedName>
</protein>
<proteinExistence type="predicted"/>
<comment type="caution">
    <text evidence="1">The sequence shown here is derived from an EMBL/GenBank/DDBJ whole genome shotgun (WGS) entry which is preliminary data.</text>
</comment>
<dbReference type="EMBL" id="JBHSTP010000001">
    <property type="protein sequence ID" value="MFC6355230.1"/>
    <property type="molecule type" value="Genomic_DNA"/>
</dbReference>
<evidence type="ECO:0000313" key="2">
    <source>
        <dbReference type="Proteomes" id="UP001596306"/>
    </source>
</evidence>
<gene>
    <name evidence="1" type="ORF">ACFQB0_03785</name>
</gene>
<sequence length="167" mass="18469">MAIEHDYFGLLGSTEDGELYWSESLELGDQQVDVDLSSPDESEVSVEALDIAAAMIGALEELDSDAREAFVAELSSEESDTSLYVNHHLEELDEAVLDDAISRESGDRQIDFLRSMRLLRVGFHPHHSGQEEHFAVLDYSIAPDETDGILVAIIDMHGDVVAIDYES</sequence>
<accession>A0ABW1VDN4</accession>
<reference evidence="2" key="1">
    <citation type="journal article" date="2019" name="Int. J. Syst. Evol. Microbiol.">
        <title>The Global Catalogue of Microorganisms (GCM) 10K type strain sequencing project: providing services to taxonomists for standard genome sequencing and annotation.</title>
        <authorList>
            <consortium name="The Broad Institute Genomics Platform"/>
            <consortium name="The Broad Institute Genome Sequencing Center for Infectious Disease"/>
            <person name="Wu L."/>
            <person name="Ma J."/>
        </authorList>
    </citation>
    <scope>NUCLEOTIDE SEQUENCE [LARGE SCALE GENOMIC DNA]</scope>
    <source>
        <strain evidence="2">CCUG 43304</strain>
    </source>
</reference>
<name>A0ABW1VDN4_9MICO</name>
<organism evidence="1 2">
    <name type="scientific">Luethyella okanaganae</name>
    <dbReference type="NCBI Taxonomy" id="69372"/>
    <lineage>
        <taxon>Bacteria</taxon>
        <taxon>Bacillati</taxon>
        <taxon>Actinomycetota</taxon>
        <taxon>Actinomycetes</taxon>
        <taxon>Micrococcales</taxon>
        <taxon>Microbacteriaceae</taxon>
        <taxon>Luethyella</taxon>
    </lineage>
</organism>
<keyword evidence="2" id="KW-1185">Reference proteome</keyword>
<dbReference type="Proteomes" id="UP001596306">
    <property type="component" value="Unassembled WGS sequence"/>
</dbReference>